<dbReference type="VEuPathDB" id="TriTrypDB:TRSC58_03605"/>
<dbReference type="PANTHER" id="PTHR15615:SF108">
    <property type="entry name" value="PROTEIN CNPPD1"/>
    <property type="match status" value="1"/>
</dbReference>
<dbReference type="Pfam" id="PF08613">
    <property type="entry name" value="Cyclin"/>
    <property type="match status" value="1"/>
</dbReference>
<feature type="region of interest" description="Disordered" evidence="1">
    <location>
        <begin position="105"/>
        <end position="148"/>
    </location>
</feature>
<feature type="compositionally biased region" description="Acidic residues" evidence="1">
    <location>
        <begin position="128"/>
        <end position="140"/>
    </location>
</feature>
<keyword evidence="3" id="KW-1185">Reference proteome</keyword>
<dbReference type="RefSeq" id="XP_029241261.1">
    <property type="nucleotide sequence ID" value="XM_029378994.1"/>
</dbReference>
<organism evidence="2 3">
    <name type="scientific">Trypanosoma rangeli</name>
    <dbReference type="NCBI Taxonomy" id="5698"/>
    <lineage>
        <taxon>Eukaryota</taxon>
        <taxon>Discoba</taxon>
        <taxon>Euglenozoa</taxon>
        <taxon>Kinetoplastea</taxon>
        <taxon>Metakinetoplastina</taxon>
        <taxon>Trypanosomatida</taxon>
        <taxon>Trypanosomatidae</taxon>
        <taxon>Trypanosoma</taxon>
        <taxon>Herpetosoma</taxon>
    </lineage>
</organism>
<gene>
    <name evidence="2" type="ORF">TraAM80_01974</name>
</gene>
<dbReference type="EMBL" id="MKGL01000040">
    <property type="protein sequence ID" value="RNF09922.1"/>
    <property type="molecule type" value="Genomic_DNA"/>
</dbReference>
<dbReference type="InterPro" id="IPR013922">
    <property type="entry name" value="Cyclin_PHO80-like"/>
</dbReference>
<comment type="caution">
    <text evidence="2">The sequence shown here is derived from an EMBL/GenBank/DDBJ whole genome shotgun (WGS) entry which is preliminary data.</text>
</comment>
<dbReference type="SUPFAM" id="SSF47954">
    <property type="entry name" value="Cyclin-like"/>
    <property type="match status" value="1"/>
</dbReference>
<reference evidence="2 3" key="1">
    <citation type="journal article" date="2018" name="BMC Genomics">
        <title>Genomic comparison of Trypanosoma conorhini and Trypanosoma rangeli to Trypanosoma cruzi strains of high and low virulence.</title>
        <authorList>
            <person name="Bradwell K.R."/>
            <person name="Koparde V.N."/>
            <person name="Matveyev A.V."/>
            <person name="Serrano M.G."/>
            <person name="Alves J.M."/>
            <person name="Parikh H."/>
            <person name="Huang B."/>
            <person name="Lee V."/>
            <person name="Espinosa-Alvarez O."/>
            <person name="Ortiz P.A."/>
            <person name="Costa-Martins A.G."/>
            <person name="Teixeira M.M."/>
            <person name="Buck G.A."/>
        </authorList>
    </citation>
    <scope>NUCLEOTIDE SEQUENCE [LARGE SCALE GENOMIC DNA]</scope>
    <source>
        <strain evidence="2 3">AM80</strain>
    </source>
</reference>
<dbReference type="GO" id="GO:0019901">
    <property type="term" value="F:protein kinase binding"/>
    <property type="evidence" value="ECO:0007669"/>
    <property type="project" value="InterPro"/>
</dbReference>
<dbReference type="AlphaFoldDB" id="A0A422NWN3"/>
<accession>A0A422NWN3</accession>
<dbReference type="Proteomes" id="UP000283634">
    <property type="component" value="Unassembled WGS sequence"/>
</dbReference>
<evidence type="ECO:0000313" key="2">
    <source>
        <dbReference type="EMBL" id="RNF09922.1"/>
    </source>
</evidence>
<dbReference type="OrthoDB" id="337735at2759"/>
<evidence type="ECO:0000256" key="1">
    <source>
        <dbReference type="SAM" id="MobiDB-lite"/>
    </source>
</evidence>
<dbReference type="Gene3D" id="1.10.472.10">
    <property type="entry name" value="Cyclin-like"/>
    <property type="match status" value="1"/>
</dbReference>
<name>A0A422NWN3_TRYRA</name>
<feature type="compositionally biased region" description="Low complexity" evidence="1">
    <location>
        <begin position="114"/>
        <end position="124"/>
    </location>
</feature>
<evidence type="ECO:0000313" key="3">
    <source>
        <dbReference type="Proteomes" id="UP000283634"/>
    </source>
</evidence>
<dbReference type="GeneID" id="40325907"/>
<dbReference type="OMA" id="VNNKNFA"/>
<protein>
    <submittedName>
        <fullName evidence="2">Putative cyclin 11</fullName>
    </submittedName>
</protein>
<proteinExistence type="predicted"/>
<dbReference type="InterPro" id="IPR036915">
    <property type="entry name" value="Cyclin-like_sf"/>
</dbReference>
<dbReference type="VEuPathDB" id="TriTrypDB:TRSC58_04586"/>
<dbReference type="PANTHER" id="PTHR15615">
    <property type="match status" value="1"/>
</dbReference>
<sequence length="796" mass="88744">MAAANTVTSANRCVDKQHSGKLPTAQTLLTIHAIYDLPREMQQLNPQRDQLELVARPIVRYDYQERHIAFMKLSERVMPFSPSSILYKGGRFIVDLGNTASPNASTTSMLQGVSPHSSPWPRWRPAAEDEGNEEEEEDGNDNNPQRGMINGNQIMLKYPCPHGLLTLIDVMVGIRQHRLGSSVVRWITGTPDTSTPSNGVGYFTVATEEIRRKKSVTRTVGLSVGGVIFSVSVNPADDRDSILGRLMQDKNRYLRSHDNELLAKLDVSTMLRDGFSEEEIHRHMRLLVDPDYYARRLKNLLALYPSYGDAEWRQGGMQLLQEYAPKEEELMRRAILEIGPECSTVSARLRLLAYRKKHLLGDQSILSCLQSALGGNINETLVNEPEVIFEVLIEKFGKEPRPLSYLFPVQKYTPDRRTFFFETLHSPVNHSGEKHRDIALASRGQRVPFTISPCERPLHLGTSGVRPSEAPSEIELLREKYAPEFAQIVPSIANALQAVVEQNRKLVHSVAADTSFVIFQQQGVRLQLSFQDFVHRTAEYTFVSPSSLLGAIIYLDRLCLRHRNLIITERNILRLFLTSVRIASKTMELRSVNNRHFAEVFGLDTKSLNLMEEVFVKQMMFDFFLSPEEFGSYASLLQPTNADRMRTLSTHRALAATSETVAKGPLNTQETQRKLGTPVANAENPHAVNQAETHRRADIRGEYIVDAKEPTGNAVANCAQVAPCAGGVGRNERNNRLEASPKKLAVGVGGGGHGLNYISVNSTSNTARTAGDSNGDASKVMAVGVSQSERKHKLVA</sequence>